<dbReference type="AlphaFoldDB" id="A0A2S6A2K2"/>
<dbReference type="InterPro" id="IPR005184">
    <property type="entry name" value="DUF306_Meta_HslJ"/>
</dbReference>
<evidence type="ECO:0000259" key="2">
    <source>
        <dbReference type="Pfam" id="PF03724"/>
    </source>
</evidence>
<gene>
    <name evidence="3" type="ORF">C5F51_21750</name>
</gene>
<name>A0A2S6A2K2_9NOCA</name>
<dbReference type="PROSITE" id="PS51257">
    <property type="entry name" value="PROKAR_LIPOPROTEIN"/>
    <property type="match status" value="1"/>
</dbReference>
<dbReference type="RefSeq" id="WP_064907791.1">
    <property type="nucleotide sequence ID" value="NZ_PSZD01000014.1"/>
</dbReference>
<dbReference type="InterPro" id="IPR038670">
    <property type="entry name" value="HslJ-like_sf"/>
</dbReference>
<keyword evidence="4" id="KW-1185">Reference proteome</keyword>
<feature type="chain" id="PRO_5015703247" evidence="1">
    <location>
        <begin position="20"/>
        <end position="145"/>
    </location>
</feature>
<dbReference type="PANTHER" id="PTHR35535:SF2">
    <property type="entry name" value="DUF306 DOMAIN-CONTAINING PROTEIN"/>
    <property type="match status" value="1"/>
</dbReference>
<dbReference type="PANTHER" id="PTHR35535">
    <property type="entry name" value="HEAT SHOCK PROTEIN HSLJ"/>
    <property type="match status" value="1"/>
</dbReference>
<protein>
    <submittedName>
        <fullName evidence="3">META domain-containing protein</fullName>
    </submittedName>
</protein>
<feature type="signal peptide" evidence="1">
    <location>
        <begin position="1"/>
        <end position="19"/>
    </location>
</feature>
<dbReference type="InterPro" id="IPR053147">
    <property type="entry name" value="Hsp_HslJ-like"/>
</dbReference>
<sequence length="145" mass="14515">MSANILRIAPVLAVLAAGAACSSGNDSTPTDSTPATPVGHTYVSTGVQGPRIPGDGPLRLTFTAGHLSATAGCNTLMGSADLTGNTLHTGPLAATRMACGGDRAGADEWAISLLQASPTWSLDGATLTLKTVDRTVTLRESEPAG</sequence>
<evidence type="ECO:0000256" key="1">
    <source>
        <dbReference type="SAM" id="SignalP"/>
    </source>
</evidence>
<keyword evidence="1" id="KW-0732">Signal</keyword>
<dbReference type="Gene3D" id="2.40.128.270">
    <property type="match status" value="1"/>
</dbReference>
<feature type="domain" description="DUF306" evidence="2">
    <location>
        <begin position="38"/>
        <end position="138"/>
    </location>
</feature>
<comment type="caution">
    <text evidence="3">The sequence shown here is derived from an EMBL/GenBank/DDBJ whole genome shotgun (WGS) entry which is preliminary data.</text>
</comment>
<evidence type="ECO:0000313" key="4">
    <source>
        <dbReference type="Proteomes" id="UP000238356"/>
    </source>
</evidence>
<reference evidence="3 4" key="1">
    <citation type="submission" date="2018-02" db="EMBL/GenBank/DDBJ databases">
        <title>8 Nocardia nova and 1 Nocardia cyriacigeorgica strain used for evolution to TMP-SMX.</title>
        <authorList>
            <person name="Mehta H."/>
            <person name="Weng J."/>
            <person name="Shamoo Y."/>
        </authorList>
    </citation>
    <scope>NUCLEOTIDE SEQUENCE [LARGE SCALE GENOMIC DNA]</scope>
    <source>
        <strain evidence="3 4">BAA2227</strain>
    </source>
</reference>
<evidence type="ECO:0000313" key="3">
    <source>
        <dbReference type="EMBL" id="PPJ25925.1"/>
    </source>
</evidence>
<proteinExistence type="predicted"/>
<dbReference type="EMBL" id="PSZD01000014">
    <property type="protein sequence ID" value="PPJ25925.1"/>
    <property type="molecule type" value="Genomic_DNA"/>
</dbReference>
<accession>A0A2S6A2K2</accession>
<dbReference type="Proteomes" id="UP000238356">
    <property type="component" value="Unassembled WGS sequence"/>
</dbReference>
<dbReference type="Pfam" id="PF03724">
    <property type="entry name" value="META"/>
    <property type="match status" value="1"/>
</dbReference>
<organism evidence="3 4">
    <name type="scientific">Nocardia nova</name>
    <dbReference type="NCBI Taxonomy" id="37330"/>
    <lineage>
        <taxon>Bacteria</taxon>
        <taxon>Bacillati</taxon>
        <taxon>Actinomycetota</taxon>
        <taxon>Actinomycetes</taxon>
        <taxon>Mycobacteriales</taxon>
        <taxon>Nocardiaceae</taxon>
        <taxon>Nocardia</taxon>
    </lineage>
</organism>